<evidence type="ECO:0000313" key="1">
    <source>
        <dbReference type="EMBL" id="SNX71776.1"/>
    </source>
</evidence>
<dbReference type="RefSeq" id="WP_097030895.1">
    <property type="nucleotide sequence ID" value="NZ_OAOQ01000010.1"/>
</dbReference>
<name>A0A285CXK9_9RHOB</name>
<organism evidence="1 2">
    <name type="scientific">Cereibacter ovatus</name>
    <dbReference type="NCBI Taxonomy" id="439529"/>
    <lineage>
        <taxon>Bacteria</taxon>
        <taxon>Pseudomonadati</taxon>
        <taxon>Pseudomonadota</taxon>
        <taxon>Alphaproteobacteria</taxon>
        <taxon>Rhodobacterales</taxon>
        <taxon>Paracoccaceae</taxon>
        <taxon>Cereibacter</taxon>
    </lineage>
</organism>
<protein>
    <recommendedName>
        <fullName evidence="3">Carboxypeptidase regulatory-like domain-containing protein</fullName>
    </recommendedName>
</protein>
<dbReference type="Proteomes" id="UP000219467">
    <property type="component" value="Unassembled WGS sequence"/>
</dbReference>
<proteinExistence type="predicted"/>
<sequence>MSDPFKHHSSGLESPALGALAVTPSDSTDLATAIRAVTLGGGGTLSFVGVDGATYTTGDLPAGTYALRAIRIRATGTTATDITGWV</sequence>
<gene>
    <name evidence="1" type="ORF">SAMN05878503_110108</name>
</gene>
<accession>A0A285CXK9</accession>
<reference evidence="2" key="1">
    <citation type="submission" date="2017-08" db="EMBL/GenBank/DDBJ databases">
        <authorList>
            <person name="Varghese N."/>
            <person name="Submissions S."/>
        </authorList>
    </citation>
    <scope>NUCLEOTIDE SEQUENCE [LARGE SCALE GENOMIC DNA]</scope>
    <source>
        <strain evidence="2">JA234</strain>
    </source>
</reference>
<evidence type="ECO:0008006" key="3">
    <source>
        <dbReference type="Google" id="ProtNLM"/>
    </source>
</evidence>
<dbReference type="AlphaFoldDB" id="A0A285CXK9"/>
<dbReference type="OrthoDB" id="7916272at2"/>
<keyword evidence="2" id="KW-1185">Reference proteome</keyword>
<dbReference type="EMBL" id="OAOQ01000010">
    <property type="protein sequence ID" value="SNX71776.1"/>
    <property type="molecule type" value="Genomic_DNA"/>
</dbReference>
<evidence type="ECO:0000313" key="2">
    <source>
        <dbReference type="Proteomes" id="UP000219467"/>
    </source>
</evidence>